<keyword evidence="4" id="KW-1185">Reference proteome</keyword>
<feature type="domain" description="AAA" evidence="1">
    <location>
        <begin position="18"/>
        <end position="152"/>
    </location>
</feature>
<dbReference type="SUPFAM" id="SSF52540">
    <property type="entry name" value="P-loop containing nucleoside triphosphate hydrolases"/>
    <property type="match status" value="1"/>
</dbReference>
<proteinExistence type="predicted"/>
<evidence type="ECO:0000259" key="1">
    <source>
        <dbReference type="Pfam" id="PF13173"/>
    </source>
</evidence>
<dbReference type="Pfam" id="PF13173">
    <property type="entry name" value="AAA_14"/>
    <property type="match status" value="1"/>
</dbReference>
<dbReference type="Pfam" id="PF13635">
    <property type="entry name" value="DUF4143"/>
    <property type="match status" value="1"/>
</dbReference>
<sequence>MYREIIKDLIKWKNNNRRKPLILTGVRQCGKTYIVEEFGRNNFSNLVVVNFEQDRSVSALFDYDFDVNRIVTEISRLKKADIIPGQTLLFFDEIQECPKAVTALKYFCEDLRGLHLIAAGSLLGVALTHKNISFPVGKVNRMQLYPMNFKEFAIACGEENFIQTLSDWPFDREIPDLYSVPMKKLLDDYYIVGGMPEAVKVWSETHDYDEVTDVQNEILNDYESDFAKHAPLSEVPKIKMIWNSVPVQLARENNKFVFSHVKEGKRSADLEDALEWLIDAGIIYKLCLVEKPELPLSGFANYSYFKVYLCDLGLLRVRSGLSPKTIINGSGSFIRYKGAMAENFVYEELVSIGKSPYFWRSGNTAELDFIYDGDDSVVPVEVKAADNTQAKSYRIFCKKYSPQTGFKISRKNIAENFCENTRTINLPMYMTWNIKRYE</sequence>
<reference evidence="3" key="1">
    <citation type="journal article" date="2020" name="Appl. Environ. Microbiol.">
        <title>Medium-Chain Fatty Acid Synthesis by 'Candidatus Weimeria bifida' gen. nov., sp. nov., and 'Candidatus Pseudoramibacter fermentans' sp. nov.</title>
        <authorList>
            <person name="Scarborough M.J."/>
            <person name="Myers K.S."/>
            <person name="Donohue T.J."/>
            <person name="Noguera D.R."/>
        </authorList>
    </citation>
    <scope>NUCLEOTIDE SEQUENCE</scope>
    <source>
        <strain evidence="3">LCO1.1</strain>
    </source>
</reference>
<evidence type="ECO:0000259" key="2">
    <source>
        <dbReference type="Pfam" id="PF13635"/>
    </source>
</evidence>
<name>A0A6N7J1L4_9FIRM</name>
<feature type="domain" description="DUF4143" evidence="2">
    <location>
        <begin position="223"/>
        <end position="384"/>
    </location>
</feature>
<dbReference type="EMBL" id="VOGC01000006">
    <property type="protein sequence ID" value="MQN01709.1"/>
    <property type="molecule type" value="Genomic_DNA"/>
</dbReference>
<dbReference type="GO" id="GO:0005524">
    <property type="term" value="F:ATP binding"/>
    <property type="evidence" value="ECO:0007669"/>
    <property type="project" value="UniProtKB-KW"/>
</dbReference>
<comment type="caution">
    <text evidence="3">The sequence shown here is derived from an EMBL/GenBank/DDBJ whole genome shotgun (WGS) entry which is preliminary data.</text>
</comment>
<protein>
    <submittedName>
        <fullName evidence="3">ATP-binding protein</fullName>
    </submittedName>
</protein>
<keyword evidence="3" id="KW-0067">ATP-binding</keyword>
<accession>A0A6N7J1L4</accession>
<dbReference type="PANTHER" id="PTHR33295">
    <property type="entry name" value="ATPASE"/>
    <property type="match status" value="1"/>
</dbReference>
<dbReference type="InterPro" id="IPR027417">
    <property type="entry name" value="P-loop_NTPase"/>
</dbReference>
<evidence type="ECO:0000313" key="4">
    <source>
        <dbReference type="Proteomes" id="UP000460257"/>
    </source>
</evidence>
<dbReference type="Gene3D" id="3.40.50.300">
    <property type="entry name" value="P-loop containing nucleotide triphosphate hydrolases"/>
    <property type="match status" value="1"/>
</dbReference>
<dbReference type="InterPro" id="IPR041682">
    <property type="entry name" value="AAA_14"/>
</dbReference>
<dbReference type="Proteomes" id="UP000460257">
    <property type="component" value="Unassembled WGS sequence"/>
</dbReference>
<dbReference type="AlphaFoldDB" id="A0A6N7J1L4"/>
<keyword evidence="3" id="KW-0547">Nucleotide-binding</keyword>
<evidence type="ECO:0000313" key="3">
    <source>
        <dbReference type="EMBL" id="MQN01709.1"/>
    </source>
</evidence>
<dbReference type="PANTHER" id="PTHR33295:SF7">
    <property type="entry name" value="ATPASE"/>
    <property type="match status" value="1"/>
</dbReference>
<dbReference type="InterPro" id="IPR025420">
    <property type="entry name" value="DUF4143"/>
</dbReference>
<gene>
    <name evidence="3" type="ORF">FRC54_07285</name>
</gene>
<organism evidence="3 4">
    <name type="scientific">Candidatus Weimeria bifida</name>
    <dbReference type="NCBI Taxonomy" id="2599074"/>
    <lineage>
        <taxon>Bacteria</taxon>
        <taxon>Bacillati</taxon>
        <taxon>Bacillota</taxon>
        <taxon>Clostridia</taxon>
        <taxon>Lachnospirales</taxon>
        <taxon>Lachnospiraceae</taxon>
        <taxon>Candidatus Weimeria</taxon>
    </lineage>
</organism>